<dbReference type="HOGENOM" id="CLU_1963171_0_0_1"/>
<dbReference type="EnsemblPlants" id="OPUNC05G21650.1">
    <property type="protein sequence ID" value="OPUNC05G21650.1"/>
    <property type="gene ID" value="OPUNC05G21650"/>
</dbReference>
<dbReference type="Proteomes" id="UP000026962">
    <property type="component" value="Chromosome 5"/>
</dbReference>
<dbReference type="STRING" id="4537.A0A0E0L548"/>
<dbReference type="Gramene" id="OPUNC05G21650.1">
    <property type="protein sequence ID" value="OPUNC05G21650.1"/>
    <property type="gene ID" value="OPUNC05G21650"/>
</dbReference>
<accession>A0A0E0L548</accession>
<name>A0A0E0L548_ORYPU</name>
<reference evidence="1" key="1">
    <citation type="submission" date="2015-04" db="UniProtKB">
        <authorList>
            <consortium name="EnsemblPlants"/>
        </authorList>
    </citation>
    <scope>IDENTIFICATION</scope>
</reference>
<sequence length="128" mass="13897">MAACMKELSSSSSTTPRRSVDRLAVEFIDTNSSNHINRLITTGVDAWCVEHLDVAAAPLVLDDGNLRIRFPHDLPKLETLVSVQNSVELYYPDASPAPALPSTSASRKGTACCCHCWRGSSARARLLL</sequence>
<dbReference type="AlphaFoldDB" id="A0A0E0L548"/>
<evidence type="ECO:0000313" key="2">
    <source>
        <dbReference type="Proteomes" id="UP000026962"/>
    </source>
</evidence>
<protein>
    <submittedName>
        <fullName evidence="1">Uncharacterized protein</fullName>
    </submittedName>
</protein>
<proteinExistence type="predicted"/>
<reference evidence="1" key="2">
    <citation type="submission" date="2018-05" db="EMBL/GenBank/DDBJ databases">
        <title>OpunRS2 (Oryza punctata Reference Sequence Version 2).</title>
        <authorList>
            <person name="Zhang J."/>
            <person name="Kudrna D."/>
            <person name="Lee S."/>
            <person name="Talag J."/>
            <person name="Welchert J."/>
            <person name="Wing R.A."/>
        </authorList>
    </citation>
    <scope>NUCLEOTIDE SEQUENCE [LARGE SCALE GENOMIC DNA]</scope>
</reference>
<keyword evidence="2" id="KW-1185">Reference proteome</keyword>
<organism evidence="1">
    <name type="scientific">Oryza punctata</name>
    <name type="common">Red rice</name>
    <dbReference type="NCBI Taxonomy" id="4537"/>
    <lineage>
        <taxon>Eukaryota</taxon>
        <taxon>Viridiplantae</taxon>
        <taxon>Streptophyta</taxon>
        <taxon>Embryophyta</taxon>
        <taxon>Tracheophyta</taxon>
        <taxon>Spermatophyta</taxon>
        <taxon>Magnoliopsida</taxon>
        <taxon>Liliopsida</taxon>
        <taxon>Poales</taxon>
        <taxon>Poaceae</taxon>
        <taxon>BOP clade</taxon>
        <taxon>Oryzoideae</taxon>
        <taxon>Oryzeae</taxon>
        <taxon>Oryzinae</taxon>
        <taxon>Oryza</taxon>
    </lineage>
</organism>
<evidence type="ECO:0000313" key="1">
    <source>
        <dbReference type="EnsemblPlants" id="OPUNC05G21650.1"/>
    </source>
</evidence>